<keyword evidence="3" id="KW-1185">Reference proteome</keyword>
<evidence type="ECO:0000256" key="1">
    <source>
        <dbReference type="SAM" id="MobiDB-lite"/>
    </source>
</evidence>
<organism evidence="2 3">
    <name type="scientific">Cellulomonas septica</name>
    <dbReference type="NCBI Taxonomy" id="285080"/>
    <lineage>
        <taxon>Bacteria</taxon>
        <taxon>Bacillati</taxon>
        <taxon>Actinomycetota</taxon>
        <taxon>Actinomycetes</taxon>
        <taxon>Micrococcales</taxon>
        <taxon>Cellulomonadaceae</taxon>
        <taxon>Cellulomonas</taxon>
    </lineage>
</organism>
<feature type="region of interest" description="Disordered" evidence="1">
    <location>
        <begin position="34"/>
        <end position="58"/>
    </location>
</feature>
<proteinExistence type="predicted"/>
<dbReference type="Proteomes" id="UP000777774">
    <property type="component" value="Unassembled WGS sequence"/>
</dbReference>
<feature type="compositionally biased region" description="Basic residues" evidence="1">
    <location>
        <begin position="36"/>
        <end position="51"/>
    </location>
</feature>
<protein>
    <submittedName>
        <fullName evidence="2">Uncharacterized protein</fullName>
    </submittedName>
</protein>
<evidence type="ECO:0000313" key="3">
    <source>
        <dbReference type="Proteomes" id="UP000777774"/>
    </source>
</evidence>
<feature type="non-terminal residue" evidence="2">
    <location>
        <position position="58"/>
    </location>
</feature>
<comment type="caution">
    <text evidence="2">The sequence shown here is derived from an EMBL/GenBank/DDBJ whole genome shotgun (WGS) entry which is preliminary data.</text>
</comment>
<reference evidence="2 3" key="1">
    <citation type="submission" date="2020-04" db="EMBL/GenBank/DDBJ databases">
        <title>MicrobeNet Type strains.</title>
        <authorList>
            <person name="Nicholson A.C."/>
        </authorList>
    </citation>
    <scope>NUCLEOTIDE SEQUENCE [LARGE SCALE GENOMIC DNA]</scope>
    <source>
        <strain evidence="2 3">ATCC BAA-787</strain>
    </source>
</reference>
<gene>
    <name evidence="2" type="ORF">HGA02_14250</name>
</gene>
<sequence>MNLTFLAAVGAGLTGHPTAGLVALQAATNGDLAARGRTRASRRGLSWRRRATAAAPAP</sequence>
<dbReference type="EMBL" id="JAAXOY010000418">
    <property type="protein sequence ID" value="NKY40642.1"/>
    <property type="molecule type" value="Genomic_DNA"/>
</dbReference>
<evidence type="ECO:0000313" key="2">
    <source>
        <dbReference type="EMBL" id="NKY40642.1"/>
    </source>
</evidence>
<name>A0ABX1K3V8_9CELL</name>
<accession>A0ABX1K3V8</accession>